<dbReference type="Gene3D" id="2.60.300.12">
    <property type="entry name" value="HesB-like domain"/>
    <property type="match status" value="1"/>
</dbReference>
<dbReference type="InterPro" id="IPR000361">
    <property type="entry name" value="ATAP_core_dom"/>
</dbReference>
<dbReference type="OrthoDB" id="52656at2157"/>
<sequence length="124" mass="13246">MSSTADDGDPNLGGEDVAVTEQAAGEALDLLESEGMDVEESGLRLYVQQGGCAGLSYGMRFEHEPEDDDEVFERNGLRVFVDDASIDYIEGSVLDYEGGLQGAGFHVQNPNVVSECGCGESFRT</sequence>
<dbReference type="GO" id="GO:0051539">
    <property type="term" value="F:4 iron, 4 sulfur cluster binding"/>
    <property type="evidence" value="ECO:0007669"/>
    <property type="project" value="TreeGrafter"/>
</dbReference>
<dbReference type="InterPro" id="IPR017870">
    <property type="entry name" value="FeS_cluster_insertion_CS"/>
</dbReference>
<dbReference type="STRING" id="1705562.AMS69_12895"/>
<proteinExistence type="predicted"/>
<feature type="domain" description="Core" evidence="1">
    <location>
        <begin position="18"/>
        <end position="120"/>
    </location>
</feature>
<dbReference type="GO" id="GO:0051537">
    <property type="term" value="F:2 iron, 2 sulfur cluster binding"/>
    <property type="evidence" value="ECO:0007669"/>
    <property type="project" value="TreeGrafter"/>
</dbReference>
<dbReference type="Proteomes" id="UP000037729">
    <property type="component" value="Unassembled WGS sequence"/>
</dbReference>
<organism evidence="2 3">
    <name type="scientific">Haloarcula rubripromontorii</name>
    <dbReference type="NCBI Taxonomy" id="1705562"/>
    <lineage>
        <taxon>Archaea</taxon>
        <taxon>Methanobacteriati</taxon>
        <taxon>Methanobacteriota</taxon>
        <taxon>Stenosarchaea group</taxon>
        <taxon>Halobacteria</taxon>
        <taxon>Halobacteriales</taxon>
        <taxon>Haloarculaceae</taxon>
        <taxon>Haloarcula</taxon>
    </lineage>
</organism>
<dbReference type="InterPro" id="IPR035903">
    <property type="entry name" value="HesB-like_dom_sf"/>
</dbReference>
<dbReference type="AlphaFoldDB" id="A0A0N0BNB6"/>
<dbReference type="PANTHER" id="PTHR43011">
    <property type="entry name" value="IRON-SULFUR CLUSTER ASSEMBLY 2 HOMOLOG, MITOCHONDRIAL"/>
    <property type="match status" value="1"/>
</dbReference>
<dbReference type="PANTHER" id="PTHR43011:SF1">
    <property type="entry name" value="IRON-SULFUR CLUSTER ASSEMBLY 2 HOMOLOG, MITOCHONDRIAL"/>
    <property type="match status" value="1"/>
</dbReference>
<reference evidence="2 3" key="1">
    <citation type="submission" date="2015-08" db="EMBL/GenBank/DDBJ databases">
        <title>Genomes of Isolates from Cabo Rojo, PR.</title>
        <authorList>
            <person name="Sanchez-Nieves R.L."/>
            <person name="Montalvo-Rodriguez R."/>
        </authorList>
    </citation>
    <scope>NUCLEOTIDE SEQUENCE [LARGE SCALE GENOMIC DNA]</scope>
    <source>
        <strain evidence="2 3">SL3</strain>
    </source>
</reference>
<dbReference type="GO" id="GO:0005506">
    <property type="term" value="F:iron ion binding"/>
    <property type="evidence" value="ECO:0007669"/>
    <property type="project" value="TreeGrafter"/>
</dbReference>
<dbReference type="PROSITE" id="PS01152">
    <property type="entry name" value="HESB"/>
    <property type="match status" value="1"/>
</dbReference>
<dbReference type="Pfam" id="PF01521">
    <property type="entry name" value="Fe-S_biosyn"/>
    <property type="match status" value="1"/>
</dbReference>
<evidence type="ECO:0000259" key="1">
    <source>
        <dbReference type="Pfam" id="PF01521"/>
    </source>
</evidence>
<comment type="caution">
    <text evidence="2">The sequence shown here is derived from an EMBL/GenBank/DDBJ whole genome shotgun (WGS) entry which is preliminary data.</text>
</comment>
<protein>
    <submittedName>
        <fullName evidence="2">Heme biosynthesis protein HemY</fullName>
    </submittedName>
</protein>
<keyword evidence="3" id="KW-1185">Reference proteome</keyword>
<evidence type="ECO:0000313" key="3">
    <source>
        <dbReference type="Proteomes" id="UP000037729"/>
    </source>
</evidence>
<dbReference type="GO" id="GO:0016226">
    <property type="term" value="P:iron-sulfur cluster assembly"/>
    <property type="evidence" value="ECO:0007669"/>
    <property type="project" value="InterPro"/>
</dbReference>
<accession>A0A0N0BNB6</accession>
<dbReference type="RefSeq" id="WP_053968479.1">
    <property type="nucleotide sequence ID" value="NZ_JAWJXX010000009.1"/>
</dbReference>
<gene>
    <name evidence="2" type="ORF">AMS69_12895</name>
</gene>
<dbReference type="PATRIC" id="fig|1705562.3.peg.3161"/>
<dbReference type="GeneID" id="35219641"/>
<dbReference type="EMBL" id="LIUF01000004">
    <property type="protein sequence ID" value="KOX92270.1"/>
    <property type="molecule type" value="Genomic_DNA"/>
</dbReference>
<dbReference type="SUPFAM" id="SSF89360">
    <property type="entry name" value="HesB-like domain"/>
    <property type="match status" value="1"/>
</dbReference>
<dbReference type="NCBIfam" id="TIGR00049">
    <property type="entry name" value="iron-sulfur cluster assembly accessory protein"/>
    <property type="match status" value="1"/>
</dbReference>
<evidence type="ECO:0000313" key="2">
    <source>
        <dbReference type="EMBL" id="KOX92270.1"/>
    </source>
</evidence>
<name>A0A0N0BNB6_9EURY</name>
<dbReference type="InterPro" id="IPR016092">
    <property type="entry name" value="ATAP"/>
</dbReference>